<evidence type="ECO:0000313" key="1">
    <source>
        <dbReference type="EMBL" id="KAK7068128.1"/>
    </source>
</evidence>
<sequence length="54" mass="6202">MLKNIILPSQESWAALTITKYQDNGTLSYPNLPRLTSSNYWPLFNPGKISKCRM</sequence>
<organism evidence="1 2">
    <name type="scientific">Halocaridina rubra</name>
    <name type="common">Hawaiian red shrimp</name>
    <dbReference type="NCBI Taxonomy" id="373956"/>
    <lineage>
        <taxon>Eukaryota</taxon>
        <taxon>Metazoa</taxon>
        <taxon>Ecdysozoa</taxon>
        <taxon>Arthropoda</taxon>
        <taxon>Crustacea</taxon>
        <taxon>Multicrustacea</taxon>
        <taxon>Malacostraca</taxon>
        <taxon>Eumalacostraca</taxon>
        <taxon>Eucarida</taxon>
        <taxon>Decapoda</taxon>
        <taxon>Pleocyemata</taxon>
        <taxon>Caridea</taxon>
        <taxon>Atyoidea</taxon>
        <taxon>Atyidae</taxon>
        <taxon>Halocaridina</taxon>
    </lineage>
</organism>
<protein>
    <submittedName>
        <fullName evidence="1">Uncharacterized protein</fullName>
    </submittedName>
</protein>
<keyword evidence="2" id="KW-1185">Reference proteome</keyword>
<dbReference type="EMBL" id="JAXCGZ010017420">
    <property type="protein sequence ID" value="KAK7068128.1"/>
    <property type="molecule type" value="Genomic_DNA"/>
</dbReference>
<reference evidence="1 2" key="1">
    <citation type="submission" date="2023-11" db="EMBL/GenBank/DDBJ databases">
        <title>Halocaridina rubra genome assembly.</title>
        <authorList>
            <person name="Smith C."/>
        </authorList>
    </citation>
    <scope>NUCLEOTIDE SEQUENCE [LARGE SCALE GENOMIC DNA]</scope>
    <source>
        <strain evidence="1">EP-1</strain>
        <tissue evidence="1">Whole</tissue>
    </source>
</reference>
<comment type="caution">
    <text evidence="1">The sequence shown here is derived from an EMBL/GenBank/DDBJ whole genome shotgun (WGS) entry which is preliminary data.</text>
</comment>
<name>A0AAN8WSV3_HALRR</name>
<evidence type="ECO:0000313" key="2">
    <source>
        <dbReference type="Proteomes" id="UP001381693"/>
    </source>
</evidence>
<accession>A0AAN8WSV3</accession>
<proteinExistence type="predicted"/>
<dbReference type="AlphaFoldDB" id="A0AAN8WSV3"/>
<dbReference type="Proteomes" id="UP001381693">
    <property type="component" value="Unassembled WGS sequence"/>
</dbReference>
<gene>
    <name evidence="1" type="ORF">SK128_025073</name>
</gene>